<protein>
    <submittedName>
        <fullName evidence="1">Uncharacterized protein</fullName>
    </submittedName>
</protein>
<comment type="caution">
    <text evidence="1">The sequence shown here is derived from an EMBL/GenBank/DDBJ whole genome shotgun (WGS) entry which is preliminary data.</text>
</comment>
<proteinExistence type="predicted"/>
<sequence length="279" mass="31658">MANPKSTLWLRLEGQPSPTKLKFRNSDMDSEDPDLADLAELLCKKNNHLKTLNVVPAYLQFLGDYDGADNDERNPDGTLRLDIFVRALRTSAKSPLVVRHPLSDDRIVVNLKLVKSSREITLSHTTGTWHMLLDEATSVYPILLSDRSNIYFVDPGDKKKTIAKEFDFNKLLEKTDNDEGSRVVNFIVRIKGKKAYGDWNLNEVLNEILLKRYPSLNAIPELKLDEIKTRAKLLDGDNETTFVNNLKDIASSFHNNVTTNKATARNYINAFMHKAVAML</sequence>
<accession>A0A433PA82</accession>
<reference evidence="1 2" key="1">
    <citation type="journal article" date="2018" name="New Phytol.">
        <title>Phylogenomics of Endogonaceae and evolution of mycorrhizas within Mucoromycota.</title>
        <authorList>
            <person name="Chang Y."/>
            <person name="Desiro A."/>
            <person name="Na H."/>
            <person name="Sandor L."/>
            <person name="Lipzen A."/>
            <person name="Clum A."/>
            <person name="Barry K."/>
            <person name="Grigoriev I.V."/>
            <person name="Martin F.M."/>
            <person name="Stajich J.E."/>
            <person name="Smith M.E."/>
            <person name="Bonito G."/>
            <person name="Spatafora J.W."/>
        </authorList>
    </citation>
    <scope>NUCLEOTIDE SEQUENCE [LARGE SCALE GENOMIC DNA]</scope>
    <source>
        <strain evidence="1 2">AD002</strain>
    </source>
</reference>
<dbReference type="Proteomes" id="UP000274822">
    <property type="component" value="Unassembled WGS sequence"/>
</dbReference>
<organism evidence="1 2">
    <name type="scientific">Jimgerdemannia flammicorona</name>
    <dbReference type="NCBI Taxonomy" id="994334"/>
    <lineage>
        <taxon>Eukaryota</taxon>
        <taxon>Fungi</taxon>
        <taxon>Fungi incertae sedis</taxon>
        <taxon>Mucoromycota</taxon>
        <taxon>Mucoromycotina</taxon>
        <taxon>Endogonomycetes</taxon>
        <taxon>Endogonales</taxon>
        <taxon>Endogonaceae</taxon>
        <taxon>Jimgerdemannia</taxon>
    </lineage>
</organism>
<evidence type="ECO:0000313" key="1">
    <source>
        <dbReference type="EMBL" id="RUS14447.1"/>
    </source>
</evidence>
<keyword evidence="2" id="KW-1185">Reference proteome</keyword>
<feature type="non-terminal residue" evidence="1">
    <location>
        <position position="279"/>
    </location>
</feature>
<dbReference type="EMBL" id="RBNJ01027329">
    <property type="protein sequence ID" value="RUS14447.1"/>
    <property type="molecule type" value="Genomic_DNA"/>
</dbReference>
<evidence type="ECO:0000313" key="2">
    <source>
        <dbReference type="Proteomes" id="UP000274822"/>
    </source>
</evidence>
<gene>
    <name evidence="1" type="ORF">BC938DRAFT_477363</name>
</gene>
<dbReference type="AlphaFoldDB" id="A0A433PA82"/>
<name>A0A433PA82_9FUNG</name>